<dbReference type="GO" id="GO:0016818">
    <property type="term" value="F:hydrolase activity, acting on acid anhydrides, in phosphorus-containing anhydrides"/>
    <property type="evidence" value="ECO:0007669"/>
    <property type="project" value="InterPro"/>
</dbReference>
<evidence type="ECO:0000256" key="5">
    <source>
        <dbReference type="ARBA" id="ARBA00022801"/>
    </source>
</evidence>
<dbReference type="SMART" id="SM00491">
    <property type="entry name" value="HELICc2"/>
    <property type="match status" value="1"/>
</dbReference>
<comment type="caution">
    <text evidence="15">The sequence shown here is derived from an EMBL/GenBank/DDBJ whole genome shotgun (WGS) entry which is preliminary data.</text>
</comment>
<dbReference type="Gene3D" id="3.90.320.10">
    <property type="match status" value="1"/>
</dbReference>
<dbReference type="InterPro" id="IPR006555">
    <property type="entry name" value="ATP-dep_Helicase_C"/>
</dbReference>
<dbReference type="PANTHER" id="PTHR11472:SF34">
    <property type="entry name" value="REGULATOR OF TELOMERE ELONGATION HELICASE 1"/>
    <property type="match status" value="1"/>
</dbReference>
<dbReference type="GO" id="GO:0003677">
    <property type="term" value="F:DNA binding"/>
    <property type="evidence" value="ECO:0007669"/>
    <property type="project" value="UniProtKB-KW"/>
</dbReference>
<evidence type="ECO:0000256" key="8">
    <source>
        <dbReference type="ARBA" id="ARBA00023004"/>
    </source>
</evidence>
<keyword evidence="2" id="KW-0479">Metal-binding</keyword>
<accession>A0A1F4UEL9</accession>
<dbReference type="GO" id="GO:0051539">
    <property type="term" value="F:4 iron, 4 sulfur cluster binding"/>
    <property type="evidence" value="ECO:0007669"/>
    <property type="project" value="UniProtKB-KW"/>
</dbReference>
<dbReference type="InterPro" id="IPR027417">
    <property type="entry name" value="P-loop_NTPase"/>
</dbReference>
<evidence type="ECO:0000256" key="6">
    <source>
        <dbReference type="ARBA" id="ARBA00022806"/>
    </source>
</evidence>
<evidence type="ECO:0000256" key="3">
    <source>
        <dbReference type="ARBA" id="ARBA00022741"/>
    </source>
</evidence>
<dbReference type="SMART" id="SM00488">
    <property type="entry name" value="DEXDc2"/>
    <property type="match status" value="1"/>
</dbReference>
<dbReference type="SUPFAM" id="SSF52540">
    <property type="entry name" value="P-loop containing nucleoside triphosphate hydrolases"/>
    <property type="match status" value="1"/>
</dbReference>
<dbReference type="Gene3D" id="1.10.275.30">
    <property type="match status" value="1"/>
</dbReference>
<organism evidence="15 16">
    <name type="scientific">candidate division WOR-3 bacterium RBG_13_43_14</name>
    <dbReference type="NCBI Taxonomy" id="1802590"/>
    <lineage>
        <taxon>Bacteria</taxon>
        <taxon>Bacteria division WOR-3</taxon>
    </lineage>
</organism>
<reference evidence="15 16" key="1">
    <citation type="journal article" date="2016" name="Nat. Commun.">
        <title>Thousands of microbial genomes shed light on interconnected biogeochemical processes in an aquifer system.</title>
        <authorList>
            <person name="Anantharaman K."/>
            <person name="Brown C.T."/>
            <person name="Hug L.A."/>
            <person name="Sharon I."/>
            <person name="Castelle C.J."/>
            <person name="Probst A.J."/>
            <person name="Thomas B.C."/>
            <person name="Singh A."/>
            <person name="Wilkins M.J."/>
            <person name="Karaoz U."/>
            <person name="Brodie E.L."/>
            <person name="Williams K.H."/>
            <person name="Hubbard S.S."/>
            <person name="Banfield J.F."/>
        </authorList>
    </citation>
    <scope>NUCLEOTIDE SEQUENCE [LARGE SCALE GENOMIC DNA]</scope>
</reference>
<dbReference type="InterPro" id="IPR006554">
    <property type="entry name" value="Helicase-like_DEXD_c2"/>
</dbReference>
<dbReference type="Pfam" id="PF06733">
    <property type="entry name" value="DEAD_2"/>
    <property type="match status" value="1"/>
</dbReference>
<dbReference type="Gene3D" id="3.40.50.300">
    <property type="entry name" value="P-loop containing nucleotide triphosphate hydrolases"/>
    <property type="match status" value="2"/>
</dbReference>
<dbReference type="Pfam" id="PF12705">
    <property type="entry name" value="PDDEXK_1"/>
    <property type="match status" value="1"/>
</dbReference>
<dbReference type="GO" id="GO:0043139">
    <property type="term" value="F:5'-3' DNA helicase activity"/>
    <property type="evidence" value="ECO:0007669"/>
    <property type="project" value="UniProtKB-EC"/>
</dbReference>
<gene>
    <name evidence="15" type="ORF">A2Y85_01815</name>
</gene>
<dbReference type="Proteomes" id="UP000177025">
    <property type="component" value="Unassembled WGS sequence"/>
</dbReference>
<keyword evidence="5" id="KW-0378">Hydrolase</keyword>
<dbReference type="PANTHER" id="PTHR11472">
    <property type="entry name" value="DNA REPAIR DEAD HELICASE RAD3/XP-D SUBFAMILY MEMBER"/>
    <property type="match status" value="1"/>
</dbReference>
<proteinExistence type="inferred from homology"/>
<evidence type="ECO:0000313" key="16">
    <source>
        <dbReference type="Proteomes" id="UP000177025"/>
    </source>
</evidence>
<dbReference type="GO" id="GO:0005524">
    <property type="term" value="F:ATP binding"/>
    <property type="evidence" value="ECO:0007669"/>
    <property type="project" value="UniProtKB-KW"/>
</dbReference>
<dbReference type="InterPro" id="IPR011604">
    <property type="entry name" value="PDDEXK-like_dom_sf"/>
</dbReference>
<dbReference type="GO" id="GO:0006281">
    <property type="term" value="P:DNA repair"/>
    <property type="evidence" value="ECO:0007669"/>
    <property type="project" value="UniProtKB-KW"/>
</dbReference>
<evidence type="ECO:0000256" key="1">
    <source>
        <dbReference type="ARBA" id="ARBA00022485"/>
    </source>
</evidence>
<dbReference type="EMBL" id="MEUM01000024">
    <property type="protein sequence ID" value="OGC43364.1"/>
    <property type="molecule type" value="Genomic_DNA"/>
</dbReference>
<dbReference type="InterPro" id="IPR010614">
    <property type="entry name" value="RAD3-like_helicase_DEAD"/>
</dbReference>
<keyword evidence="10" id="KW-0238">DNA-binding</keyword>
<sequence length="778" mass="89623">MKSIINISVRDLLDFCLRRGDLDLTTFGAISTTEGIKAHQQIQNQRPEEYQSEVFISHEIETLEYILQITGRMDGLRIADDQIIIDEIKTTKQDLTQIELFENPLHWAQVKCYAYMYAQKYNLGKIDVQLTYFNIDEGKIKEIKHEFTIDELRAYFEPLISTYIKWMDKIHEWTTIRNDSINNLAFPFRDFRHGQEKIMSEVGYAIADQIQLLVEAPTGIGKTLAISLPALQTLGRNELFKIFYLTARTTGRNAAEAALNILREKGLRIKSLSLIAKDKICPNPDRLCNGRDCKFAAGYYNRANNALQSAFENDNFSHNAITDLAIEYQVCPFEFSLELSLWCDFIICDYNYVFDPKVYLRRFFDDDVNDYCFLIDEAHNLIERARAMYSAELNKKQFLELRQLLKNKLPKLYRSLGKINTTYLKIKKQYGSGAATLAENDPPSALQSELEKFSNHAEEWLALNQPADFREVLLDLYFDVRGFLKTAERFDSNYATCYNINDQNLSIKIFCVNPAYHLRSMLEHARSSIFFSGTLKPTEYFLEALGCDGSARHISLPSPFASENLGILVTNRVSTFFRNRHHTKEILARTIVNLIKHRTGNYLVYFPSYEYLQMTFDCFKKQDPNTSTIIQTSNMTEQERLQFIAQFSHESKNSLVGFAVMGGAFSESIDLIGDRLTGAVIVGVGLPPVSTERELIREYFDSLNGNGYAYAYQYPGIIKVLQAAGRVIRSENDRGIVLLIDTRILTPPYDDILPREWDIKQFIRPDELNVLLDEFWGI</sequence>
<dbReference type="Pfam" id="PF13307">
    <property type="entry name" value="Helicase_C_2"/>
    <property type="match status" value="1"/>
</dbReference>
<evidence type="ECO:0000313" key="15">
    <source>
        <dbReference type="EMBL" id="OGC43364.1"/>
    </source>
</evidence>
<evidence type="ECO:0000256" key="2">
    <source>
        <dbReference type="ARBA" id="ARBA00022723"/>
    </source>
</evidence>
<keyword evidence="8" id="KW-0408">Iron</keyword>
<dbReference type="GO" id="GO:0046872">
    <property type="term" value="F:metal ion binding"/>
    <property type="evidence" value="ECO:0007669"/>
    <property type="project" value="UniProtKB-KW"/>
</dbReference>
<evidence type="ECO:0000256" key="7">
    <source>
        <dbReference type="ARBA" id="ARBA00022840"/>
    </source>
</evidence>
<keyword evidence="11" id="KW-0234">DNA repair</keyword>
<keyword evidence="7" id="KW-0067">ATP-binding</keyword>
<feature type="domain" description="Helicase ATP-binding" evidence="14">
    <location>
        <begin position="181"/>
        <end position="429"/>
    </location>
</feature>
<evidence type="ECO:0000256" key="12">
    <source>
        <dbReference type="ARBA" id="ARBA00023235"/>
    </source>
</evidence>
<keyword evidence="6" id="KW-0347">Helicase</keyword>
<keyword evidence="3" id="KW-0547">Nucleotide-binding</keyword>
<keyword evidence="1" id="KW-0004">4Fe-4S</keyword>
<protein>
    <recommendedName>
        <fullName evidence="14">Helicase ATP-binding domain-containing protein</fullName>
    </recommendedName>
</protein>
<dbReference type="PROSITE" id="PS51193">
    <property type="entry name" value="HELICASE_ATP_BIND_2"/>
    <property type="match status" value="1"/>
</dbReference>
<evidence type="ECO:0000256" key="10">
    <source>
        <dbReference type="ARBA" id="ARBA00023125"/>
    </source>
</evidence>
<name>A0A1F4UEL9_UNCW3</name>
<dbReference type="InterPro" id="IPR045028">
    <property type="entry name" value="DinG/Rad3-like"/>
</dbReference>
<keyword evidence="12" id="KW-0413">Isomerase</keyword>
<dbReference type="InterPro" id="IPR038726">
    <property type="entry name" value="PDDEXK_AddAB-type"/>
</dbReference>
<evidence type="ECO:0000256" key="13">
    <source>
        <dbReference type="ARBA" id="ARBA00038058"/>
    </source>
</evidence>
<evidence type="ECO:0000256" key="11">
    <source>
        <dbReference type="ARBA" id="ARBA00023204"/>
    </source>
</evidence>
<dbReference type="AlphaFoldDB" id="A0A1F4UEL9"/>
<comment type="similarity">
    <text evidence="13">Belongs to the helicase family. DinG subfamily.</text>
</comment>
<keyword evidence="4" id="KW-0227">DNA damage</keyword>
<evidence type="ECO:0000259" key="14">
    <source>
        <dbReference type="PROSITE" id="PS51193"/>
    </source>
</evidence>
<keyword evidence="9" id="KW-0411">Iron-sulfur</keyword>
<evidence type="ECO:0000256" key="4">
    <source>
        <dbReference type="ARBA" id="ARBA00022763"/>
    </source>
</evidence>
<dbReference type="InterPro" id="IPR014013">
    <property type="entry name" value="Helic_SF1/SF2_ATP-bd_DinG/Rad3"/>
</dbReference>
<evidence type="ECO:0000256" key="9">
    <source>
        <dbReference type="ARBA" id="ARBA00023014"/>
    </source>
</evidence>